<proteinExistence type="predicted"/>
<reference evidence="1 2" key="1">
    <citation type="submission" date="2018-06" db="EMBL/GenBank/DDBJ databases">
        <title>Genomic Encyclopedia of Type Strains, Phase IV (KMG-IV): sequencing the most valuable type-strain genomes for metagenomic binning, comparative biology and taxonomic classification.</title>
        <authorList>
            <person name="Goeker M."/>
        </authorList>
    </citation>
    <scope>NUCLEOTIDE SEQUENCE [LARGE SCALE GENOMIC DNA]</scope>
    <source>
        <strain evidence="1 2">DSM 26720</strain>
    </source>
</reference>
<gene>
    <name evidence="1" type="ORF">C7374_10939</name>
</gene>
<protein>
    <submittedName>
        <fullName evidence="1">Phosphohistidine phosphatase</fullName>
    </submittedName>
</protein>
<evidence type="ECO:0000313" key="1">
    <source>
        <dbReference type="EMBL" id="RAK27564.1"/>
    </source>
</evidence>
<dbReference type="EMBL" id="QLMK01000009">
    <property type="protein sequence ID" value="RAK27564.1"/>
    <property type="molecule type" value="Genomic_DNA"/>
</dbReference>
<evidence type="ECO:0000313" key="2">
    <source>
        <dbReference type="Proteomes" id="UP000249453"/>
    </source>
</evidence>
<name>A0A364JTW9_9HYPH</name>
<dbReference type="AlphaFoldDB" id="A0A364JTW9"/>
<keyword evidence="2" id="KW-1185">Reference proteome</keyword>
<comment type="caution">
    <text evidence="1">The sequence shown here is derived from an EMBL/GenBank/DDBJ whole genome shotgun (WGS) entry which is preliminary data.</text>
</comment>
<dbReference type="CDD" id="cd07067">
    <property type="entry name" value="HP_PGM_like"/>
    <property type="match status" value="1"/>
</dbReference>
<dbReference type="Pfam" id="PF00300">
    <property type="entry name" value="His_Phos_1"/>
    <property type="match status" value="1"/>
</dbReference>
<dbReference type="OrthoDB" id="9810154at2"/>
<dbReference type="PANTHER" id="PTHR47623">
    <property type="entry name" value="OS09G0287300 PROTEIN"/>
    <property type="match status" value="1"/>
</dbReference>
<accession>A0A364JTW9</accession>
<dbReference type="InterPro" id="IPR013078">
    <property type="entry name" value="His_Pase_superF_clade-1"/>
</dbReference>
<dbReference type="Gene3D" id="3.40.50.1240">
    <property type="entry name" value="Phosphoglycerate mutase-like"/>
    <property type="match status" value="1"/>
</dbReference>
<sequence>MSQLLLLRHAAAAKAAFMMSDFDRPLAEEGRASLEVLANAISEAKLFPDRILVSASSRTRETALILTERLGRTIETIVDDMLYNGGTIDYLDSIKRHGNVDRLMLVGHNPTISDLALALTGEDTAHAISRLISGFSPSNMATISFETALSDIETKQGRLESFPLP</sequence>
<dbReference type="InterPro" id="IPR029033">
    <property type="entry name" value="His_PPase_superfam"/>
</dbReference>
<dbReference type="SMART" id="SM00855">
    <property type="entry name" value="PGAM"/>
    <property type="match status" value="1"/>
</dbReference>
<organism evidence="1 2">
    <name type="scientific">Falsochrobactrum ovis</name>
    <dbReference type="NCBI Taxonomy" id="1293442"/>
    <lineage>
        <taxon>Bacteria</taxon>
        <taxon>Pseudomonadati</taxon>
        <taxon>Pseudomonadota</taxon>
        <taxon>Alphaproteobacteria</taxon>
        <taxon>Hyphomicrobiales</taxon>
        <taxon>Brucellaceae</taxon>
        <taxon>Falsochrobactrum</taxon>
    </lineage>
</organism>
<dbReference type="PANTHER" id="PTHR47623:SF1">
    <property type="entry name" value="OS09G0287300 PROTEIN"/>
    <property type="match status" value="1"/>
</dbReference>
<dbReference type="SUPFAM" id="SSF53254">
    <property type="entry name" value="Phosphoglycerate mutase-like"/>
    <property type="match status" value="1"/>
</dbReference>
<dbReference type="Proteomes" id="UP000249453">
    <property type="component" value="Unassembled WGS sequence"/>
</dbReference>
<dbReference type="RefSeq" id="WP_111575685.1">
    <property type="nucleotide sequence ID" value="NZ_JBHEEY010000009.1"/>
</dbReference>